<dbReference type="Proteomes" id="UP000247459">
    <property type="component" value="Unassembled WGS sequence"/>
</dbReference>
<evidence type="ECO:0000259" key="2">
    <source>
        <dbReference type="PROSITE" id="PS51464"/>
    </source>
</evidence>
<dbReference type="EC" id="5.3.1.27" evidence="3"/>
<evidence type="ECO:0000313" key="3">
    <source>
        <dbReference type="EMBL" id="PYY26601.1"/>
    </source>
</evidence>
<dbReference type="GO" id="GO:0043800">
    <property type="term" value="F:6-phospho-3-hexuloisomerase activity"/>
    <property type="evidence" value="ECO:0007669"/>
    <property type="project" value="UniProtKB-EC"/>
</dbReference>
<dbReference type="Pfam" id="PF01380">
    <property type="entry name" value="SIS"/>
    <property type="match status" value="1"/>
</dbReference>
<name>A0A2W0CSB4_9BACL</name>
<dbReference type="RefSeq" id="WP_095358494.1">
    <property type="nucleotide sequence ID" value="NZ_PRLG01000029.1"/>
</dbReference>
<dbReference type="SUPFAM" id="SSF53697">
    <property type="entry name" value="SIS domain"/>
    <property type="match status" value="1"/>
</dbReference>
<comment type="caution">
    <text evidence="3">The sequence shown here is derived from an EMBL/GenBank/DDBJ whole genome shotgun (WGS) entry which is preliminary data.</text>
</comment>
<dbReference type="PANTHER" id="PTHR43443:SF1">
    <property type="entry name" value="3-HEXULOSE-6-PHOSPHATE ISOMERASE"/>
    <property type="match status" value="1"/>
</dbReference>
<dbReference type="NCBIfam" id="TIGR03127">
    <property type="entry name" value="RuMP_HxlB"/>
    <property type="match status" value="1"/>
</dbReference>
<dbReference type="InterPro" id="IPR001347">
    <property type="entry name" value="SIS_dom"/>
</dbReference>
<reference evidence="3 4" key="1">
    <citation type="submission" date="2018-01" db="EMBL/GenBank/DDBJ databases">
        <title>Genome sequence of the PGP bacterium Paenibacillus illinoisensis E3.</title>
        <authorList>
            <person name="Rolli E."/>
            <person name="Marasco R."/>
            <person name="Bessem C."/>
            <person name="Michoud G."/>
            <person name="Gaiarsa S."/>
            <person name="Borin S."/>
            <person name="Daffonchio D."/>
        </authorList>
    </citation>
    <scope>NUCLEOTIDE SEQUENCE [LARGE SCALE GENOMIC DNA]</scope>
    <source>
        <strain evidence="3 4">E3</strain>
    </source>
</reference>
<gene>
    <name evidence="3" type="ORF">PIL02S_06011</name>
</gene>
<dbReference type="CDD" id="cd05005">
    <property type="entry name" value="SIS_PHI"/>
    <property type="match status" value="1"/>
</dbReference>
<dbReference type="AlphaFoldDB" id="A0A2W0CSB4"/>
<dbReference type="GO" id="GO:0097367">
    <property type="term" value="F:carbohydrate derivative binding"/>
    <property type="evidence" value="ECO:0007669"/>
    <property type="project" value="InterPro"/>
</dbReference>
<dbReference type="PROSITE" id="PS51464">
    <property type="entry name" value="SIS"/>
    <property type="match status" value="1"/>
</dbReference>
<protein>
    <submittedName>
        <fullName evidence="3">6-phospho 3-hexuloisomerase</fullName>
        <ecNumber evidence="3">5.3.1.27</ecNumber>
    </submittedName>
</protein>
<dbReference type="GO" id="GO:1901135">
    <property type="term" value="P:carbohydrate derivative metabolic process"/>
    <property type="evidence" value="ECO:0007669"/>
    <property type="project" value="InterPro"/>
</dbReference>
<feature type="domain" description="SIS" evidence="2">
    <location>
        <begin position="29"/>
        <end position="174"/>
    </location>
</feature>
<evidence type="ECO:0000256" key="1">
    <source>
        <dbReference type="ARBA" id="ARBA00009235"/>
    </source>
</evidence>
<keyword evidence="3" id="KW-0413">Isomerase</keyword>
<accession>A0A2W0CSB4</accession>
<evidence type="ECO:0000313" key="4">
    <source>
        <dbReference type="Proteomes" id="UP000247459"/>
    </source>
</evidence>
<comment type="similarity">
    <text evidence="1">Belongs to the SIS family. PHI subfamily.</text>
</comment>
<dbReference type="InterPro" id="IPR017552">
    <property type="entry name" value="PHI/rmpB"/>
</dbReference>
<dbReference type="PANTHER" id="PTHR43443">
    <property type="entry name" value="3-HEXULOSE-6-PHOSPHATE ISOMERASE"/>
    <property type="match status" value="1"/>
</dbReference>
<dbReference type="EMBL" id="PRLG01000029">
    <property type="protein sequence ID" value="PYY26601.1"/>
    <property type="molecule type" value="Genomic_DNA"/>
</dbReference>
<sequence>MSSRQYAADILKELERTLSQIDDSEMQAMAEHILAAEQIFVAGAGRSGLMGKAFAMRLMQMGFRVFVVGETVTPGISPKDFLLLCSGSGETGSLAAMAQKASKAGAPVGLITIKPESTIGQLASTVVRLPASAKEDTATSGASVTIQPMGSLFEQGLLLAMDALVLTLMDMKEMTGADMFGRHANLE</sequence>
<dbReference type="Gene3D" id="3.40.50.10490">
    <property type="entry name" value="Glucose-6-phosphate isomerase like protein, domain 1"/>
    <property type="match status" value="1"/>
</dbReference>
<dbReference type="OrthoDB" id="9797832at2"/>
<dbReference type="InterPro" id="IPR046348">
    <property type="entry name" value="SIS_dom_sf"/>
</dbReference>
<organism evidence="3 4">
    <name type="scientific">Paenibacillus illinoisensis</name>
    <dbReference type="NCBI Taxonomy" id="59845"/>
    <lineage>
        <taxon>Bacteria</taxon>
        <taxon>Bacillati</taxon>
        <taxon>Bacillota</taxon>
        <taxon>Bacilli</taxon>
        <taxon>Bacillales</taxon>
        <taxon>Paenibacillaceae</taxon>
        <taxon>Paenibacillus</taxon>
    </lineage>
</organism>
<proteinExistence type="inferred from homology"/>